<dbReference type="Gene3D" id="1.10.10.10">
    <property type="entry name" value="Winged helix-like DNA-binding domain superfamily/Winged helix DNA-binding domain"/>
    <property type="match status" value="1"/>
</dbReference>
<dbReference type="InterPro" id="IPR000524">
    <property type="entry name" value="Tscrpt_reg_HTH_GntR"/>
</dbReference>
<name>A0A941F0P3_9ACTN</name>
<dbReference type="RefSeq" id="WP_212532768.1">
    <property type="nucleotide sequence ID" value="NZ_JAGSOG010000277.1"/>
</dbReference>
<evidence type="ECO:0000256" key="3">
    <source>
        <dbReference type="ARBA" id="ARBA00023163"/>
    </source>
</evidence>
<protein>
    <submittedName>
        <fullName evidence="5">GntR family transcriptional regulator</fullName>
    </submittedName>
</protein>
<keyword evidence="1" id="KW-0805">Transcription regulation</keyword>
<dbReference type="SMART" id="SM00895">
    <property type="entry name" value="FCD"/>
    <property type="match status" value="1"/>
</dbReference>
<proteinExistence type="predicted"/>
<dbReference type="SMART" id="SM00345">
    <property type="entry name" value="HTH_GNTR"/>
    <property type="match status" value="1"/>
</dbReference>
<keyword evidence="2" id="KW-0238">DNA-binding</keyword>
<comment type="caution">
    <text evidence="5">The sequence shown here is derived from an EMBL/GenBank/DDBJ whole genome shotgun (WGS) entry which is preliminary data.</text>
</comment>
<dbReference type="PROSITE" id="PS50949">
    <property type="entry name" value="HTH_GNTR"/>
    <property type="match status" value="1"/>
</dbReference>
<dbReference type="GO" id="GO:0003677">
    <property type="term" value="F:DNA binding"/>
    <property type="evidence" value="ECO:0007669"/>
    <property type="project" value="UniProtKB-KW"/>
</dbReference>
<gene>
    <name evidence="5" type="ORF">KDL01_33880</name>
</gene>
<dbReference type="SUPFAM" id="SSF48008">
    <property type="entry name" value="GntR ligand-binding domain-like"/>
    <property type="match status" value="1"/>
</dbReference>
<dbReference type="Pfam" id="PF00392">
    <property type="entry name" value="GntR"/>
    <property type="match status" value="1"/>
</dbReference>
<evidence type="ECO:0000256" key="1">
    <source>
        <dbReference type="ARBA" id="ARBA00023015"/>
    </source>
</evidence>
<feature type="domain" description="HTH gntR-type" evidence="4">
    <location>
        <begin position="23"/>
        <end position="90"/>
    </location>
</feature>
<organism evidence="5 6">
    <name type="scientific">Actinospica durhamensis</name>
    <dbReference type="NCBI Taxonomy" id="1508375"/>
    <lineage>
        <taxon>Bacteria</taxon>
        <taxon>Bacillati</taxon>
        <taxon>Actinomycetota</taxon>
        <taxon>Actinomycetes</taxon>
        <taxon>Catenulisporales</taxon>
        <taxon>Actinospicaceae</taxon>
        <taxon>Actinospica</taxon>
    </lineage>
</organism>
<dbReference type="InterPro" id="IPR036388">
    <property type="entry name" value="WH-like_DNA-bd_sf"/>
</dbReference>
<keyword evidence="6" id="KW-1185">Reference proteome</keyword>
<sequence length="239" mass="25759">MSADVAATAFSELANDRHLLGRTSTAELVAGILRGRIAEGLLPPGTRLAEEAIGSALAVSRNTLREAFRLLTHERLLVHELNRGVFVRTLTAEDVAEIYRVRRVIECAAVRRPGADPAEPLARAREAVAEGEQAAADGRWGDVGTANIRFHQALGSLAGSSRVDGFMAAILAELRLVFHVMANPRAFHEPYLGRNRELVTLLESGDYAAAEQSLAGYLDAAEAELVHAYAEVLKGEERG</sequence>
<accession>A0A941F0P3</accession>
<reference evidence="5" key="1">
    <citation type="submission" date="2021-04" db="EMBL/GenBank/DDBJ databases">
        <title>Genome based classification of Actinospica acidithermotolerans sp. nov., an actinobacterium isolated from an Indonesian hot spring.</title>
        <authorList>
            <person name="Kusuma A.B."/>
            <person name="Putra K.E."/>
            <person name="Nafisah S."/>
            <person name="Loh J."/>
            <person name="Nouioui I."/>
            <person name="Goodfellow M."/>
        </authorList>
    </citation>
    <scope>NUCLEOTIDE SEQUENCE</scope>
    <source>
        <strain evidence="5">CSCA 57</strain>
    </source>
</reference>
<dbReference type="AlphaFoldDB" id="A0A941F0P3"/>
<evidence type="ECO:0000313" key="5">
    <source>
        <dbReference type="EMBL" id="MBR7838309.1"/>
    </source>
</evidence>
<dbReference type="SUPFAM" id="SSF46785">
    <property type="entry name" value="Winged helix' DNA-binding domain"/>
    <property type="match status" value="1"/>
</dbReference>
<dbReference type="PANTHER" id="PTHR43537">
    <property type="entry name" value="TRANSCRIPTIONAL REGULATOR, GNTR FAMILY"/>
    <property type="match status" value="1"/>
</dbReference>
<evidence type="ECO:0000256" key="2">
    <source>
        <dbReference type="ARBA" id="ARBA00023125"/>
    </source>
</evidence>
<dbReference type="EMBL" id="JAGSOG010000277">
    <property type="protein sequence ID" value="MBR7838309.1"/>
    <property type="molecule type" value="Genomic_DNA"/>
</dbReference>
<evidence type="ECO:0000313" key="6">
    <source>
        <dbReference type="Proteomes" id="UP000675781"/>
    </source>
</evidence>
<dbReference type="InterPro" id="IPR008920">
    <property type="entry name" value="TF_FadR/GntR_C"/>
</dbReference>
<dbReference type="Gene3D" id="1.20.120.530">
    <property type="entry name" value="GntR ligand-binding domain-like"/>
    <property type="match status" value="1"/>
</dbReference>
<keyword evidence="3" id="KW-0804">Transcription</keyword>
<dbReference type="Pfam" id="PF07729">
    <property type="entry name" value="FCD"/>
    <property type="match status" value="1"/>
</dbReference>
<dbReference type="Proteomes" id="UP000675781">
    <property type="component" value="Unassembled WGS sequence"/>
</dbReference>
<dbReference type="InterPro" id="IPR011711">
    <property type="entry name" value="GntR_C"/>
</dbReference>
<dbReference type="PANTHER" id="PTHR43537:SF45">
    <property type="entry name" value="GNTR FAMILY REGULATORY PROTEIN"/>
    <property type="match status" value="1"/>
</dbReference>
<dbReference type="InterPro" id="IPR036390">
    <property type="entry name" value="WH_DNA-bd_sf"/>
</dbReference>
<evidence type="ECO:0000259" key="4">
    <source>
        <dbReference type="PROSITE" id="PS50949"/>
    </source>
</evidence>
<dbReference type="GO" id="GO:0003700">
    <property type="term" value="F:DNA-binding transcription factor activity"/>
    <property type="evidence" value="ECO:0007669"/>
    <property type="project" value="InterPro"/>
</dbReference>